<evidence type="ECO:0000313" key="1">
    <source>
        <dbReference type="EMBL" id="MET1256862.1"/>
    </source>
</evidence>
<gene>
    <name evidence="1" type="ORF">ABVT43_17095</name>
</gene>
<organism evidence="1 2">
    <name type="scientific">Aliikangiella maris</name>
    <dbReference type="NCBI Taxonomy" id="3162458"/>
    <lineage>
        <taxon>Bacteria</taxon>
        <taxon>Pseudomonadati</taxon>
        <taxon>Pseudomonadota</taxon>
        <taxon>Gammaproteobacteria</taxon>
        <taxon>Oceanospirillales</taxon>
        <taxon>Pleioneaceae</taxon>
        <taxon>Aliikangiella</taxon>
    </lineage>
</organism>
<comment type="caution">
    <text evidence="1">The sequence shown here is derived from an EMBL/GenBank/DDBJ whole genome shotgun (WGS) entry which is preliminary data.</text>
</comment>
<dbReference type="Proteomes" id="UP001548189">
    <property type="component" value="Unassembled WGS sequence"/>
</dbReference>
<keyword evidence="2" id="KW-1185">Reference proteome</keyword>
<proteinExistence type="predicted"/>
<evidence type="ECO:0000313" key="2">
    <source>
        <dbReference type="Proteomes" id="UP001548189"/>
    </source>
</evidence>
<reference evidence="1 2" key="1">
    <citation type="submission" date="2024-06" db="EMBL/GenBank/DDBJ databases">
        <authorList>
            <person name="Li F."/>
        </authorList>
    </citation>
    <scope>NUCLEOTIDE SEQUENCE [LARGE SCALE GENOMIC DNA]</scope>
    <source>
        <strain evidence="1 2">GXAS 311</strain>
    </source>
</reference>
<accession>A0ABV2BY56</accession>
<sequence length="593" mass="68343">MDLEKMTVTVRPRKNWEAIDLGVALVQQNAWQLYRIWMLVTLPVFFVASLLWAEHGWLVYFIFWWLKPLWERPMLHFLSRQLFGEKLSVWQCVKSFFSLAKIQWFASLTWRRMSFTRSLDLPIIQLEYLNGQKRSQRLRVLHSSGSSAAVWLTLMFIGLESVFYIGFIVLAYFLIPQQLMPVDNIYGFILLLEDSYGINLLLNGLIYISVSLVAPFYTACGFALYLNQRTCLEAWDVELAFKRLAKRLSLLNGDDPQHFMEPAVNKPNENLNSVNGFQSQHSKGTTRLAGLLLGIVCLVSAIQSDRLMARTTNNLSAAEQQQRQLQLSQSEQSQSEQSLPNEYTESNASVSEPSLNNQVLTGYSHNQIKQSIDKIVTGEEFNQKVIKYRIERREPLTAKSKNSSVRDNSGVQSLWNFLGYIISIFFEFVLWVLLALLVIFLISKYRHILVGVKGISQPHQSKPSQLFGLNLSPESIPERPWLEALKLLDDNQIRESVSLLYRATLVWYMDNSRVVICEGDTELECLQKIERTTQNNQIEKNIEGQAAFDFTQGLTEIWRKLAYAHRTASMSTVKDYCKKWPDIFVVAAQRDSE</sequence>
<protein>
    <submittedName>
        <fullName evidence="1">Uncharacterized protein</fullName>
    </submittedName>
</protein>
<dbReference type="EMBL" id="JBEVCJ010000029">
    <property type="protein sequence ID" value="MET1256862.1"/>
    <property type="molecule type" value="Genomic_DNA"/>
</dbReference>
<name>A0ABV2BY56_9GAMM</name>